<feature type="chain" id="PRO_5001985774" evidence="1">
    <location>
        <begin position="29"/>
        <end position="104"/>
    </location>
</feature>
<dbReference type="RefSeq" id="WP_032527073.1">
    <property type="nucleotide sequence ID" value="NZ_JNAM01000011.1"/>
</dbReference>
<proteinExistence type="predicted"/>
<dbReference type="Proteomes" id="UP000030445">
    <property type="component" value="Unassembled WGS sequence"/>
</dbReference>
<dbReference type="OrthoDB" id="542547at2"/>
<accession>A0A0A2A4J5</accession>
<evidence type="ECO:0000313" key="3">
    <source>
        <dbReference type="Proteomes" id="UP000030445"/>
    </source>
</evidence>
<dbReference type="AlphaFoldDB" id="A0A0A2A4J5"/>
<evidence type="ECO:0000256" key="1">
    <source>
        <dbReference type="SAM" id="SignalP"/>
    </source>
</evidence>
<reference evidence="3" key="1">
    <citation type="journal article" date="2014" name="Sci. Data">
        <title>Genomes of diverse isolates of the marine cyanobacterium Prochlorococcus.</title>
        <authorList>
            <person name="Biller S."/>
            <person name="Berube P."/>
            <person name="Thompson J."/>
            <person name="Kelly L."/>
            <person name="Roggensack S."/>
            <person name="Awad L."/>
            <person name="Roache-Johnson K."/>
            <person name="Ding H."/>
            <person name="Giovannoni S.J."/>
            <person name="Moore L.R."/>
            <person name="Chisholm S.W."/>
        </authorList>
    </citation>
    <scope>NUCLEOTIDE SEQUENCE [LARGE SCALE GENOMIC DNA]</scope>
    <source>
        <strain evidence="3">MIT 9302</strain>
    </source>
</reference>
<sequence>MKLNKSLKLSLGALIAFPLSFFVGNELLANHLTEKFDNQINNDNLIACGGGGGSTPAAKAAKKAKQAKAKLSFKKRALSKAAAAGEDTSKLEAEIAELEATIAK</sequence>
<name>A0A0A2A4J5_PROMR</name>
<organism evidence="2 3">
    <name type="scientific">Prochlorococcus marinus str. MIT 9302</name>
    <dbReference type="NCBI Taxonomy" id="74545"/>
    <lineage>
        <taxon>Bacteria</taxon>
        <taxon>Bacillati</taxon>
        <taxon>Cyanobacteriota</taxon>
        <taxon>Cyanophyceae</taxon>
        <taxon>Synechococcales</taxon>
        <taxon>Prochlorococcaceae</taxon>
        <taxon>Prochlorococcus</taxon>
    </lineage>
</organism>
<gene>
    <name evidence="2" type="ORF">EU96_1449</name>
</gene>
<keyword evidence="1" id="KW-0732">Signal</keyword>
<feature type="signal peptide" evidence="1">
    <location>
        <begin position="1"/>
        <end position="28"/>
    </location>
</feature>
<evidence type="ECO:0000313" key="2">
    <source>
        <dbReference type="EMBL" id="KGF96812.1"/>
    </source>
</evidence>
<comment type="caution">
    <text evidence="2">The sequence shown here is derived from an EMBL/GenBank/DDBJ whole genome shotgun (WGS) entry which is preliminary data.</text>
</comment>
<protein>
    <submittedName>
        <fullName evidence="2">Uncharacterized protein</fullName>
    </submittedName>
</protein>
<dbReference type="EMBL" id="JNAM01000011">
    <property type="protein sequence ID" value="KGF96812.1"/>
    <property type="molecule type" value="Genomic_DNA"/>
</dbReference>